<dbReference type="AlphaFoldDB" id="Q0KHM7"/>
<geneLocation type="plasmid" evidence="1 2">
    <name>megaplasmid</name>
</geneLocation>
<gene>
    <name evidence="1" type="ordered locus">SO_A0178</name>
</gene>
<evidence type="ECO:0000313" key="2">
    <source>
        <dbReference type="Proteomes" id="UP000008186"/>
    </source>
</evidence>
<proteinExistence type="predicted"/>
<keyword evidence="2" id="KW-1185">Reference proteome</keyword>
<dbReference type="HOGENOM" id="CLU_2773592_0_0_6"/>
<sequence length="69" mass="6746">MQELTMNEIEQVNGSSAACVALTGSTTIMGGAIGVIAGGIVGPGGMATGGFWGAQFGQSIGLALCSQLR</sequence>
<keyword evidence="1" id="KW-0614">Plasmid</keyword>
<dbReference type="EMBL" id="AE014300">
    <property type="protein sequence ID" value="ABI26432.1"/>
    <property type="molecule type" value="Genomic_DNA"/>
</dbReference>
<dbReference type="Proteomes" id="UP000008186">
    <property type="component" value="Plasmid megaplasmid"/>
</dbReference>
<protein>
    <submittedName>
        <fullName evidence="1">Bacteriocin</fullName>
    </submittedName>
</protein>
<name>Q0KHM7_SHEON</name>
<reference evidence="1 2" key="1">
    <citation type="journal article" date="2002" name="Nat. Biotechnol.">
        <title>Genome sequence of the dissimilatory metal ion-reducing bacterium Shewanella oneidensis.</title>
        <authorList>
            <person name="Heidelberg J.F."/>
            <person name="Paulsen I.T."/>
            <person name="Nelson K.E."/>
            <person name="Gaidos E.J."/>
            <person name="Nelson W.C."/>
            <person name="Read T.D."/>
            <person name="Eisen J.A."/>
            <person name="Seshadri R."/>
            <person name="Ward N."/>
            <person name="Methe B."/>
            <person name="Clayton R.A."/>
            <person name="Meyer T."/>
            <person name="Tsapin A."/>
            <person name="Scott J."/>
            <person name="Beanan M."/>
            <person name="Brinkac L."/>
            <person name="Daugherty S."/>
            <person name="DeBoy R.T."/>
            <person name="Dodson R.J."/>
            <person name="Durkin A.S."/>
            <person name="Haft D.H."/>
            <person name="Kolonay J.F."/>
            <person name="Madupu R."/>
            <person name="Peterson J.D."/>
            <person name="Umayam L.A."/>
            <person name="White O."/>
            <person name="Wolf A.M."/>
            <person name="Vamathevan J."/>
            <person name="Weidman J."/>
            <person name="Impraim M."/>
            <person name="Lee K."/>
            <person name="Berry K."/>
            <person name="Lee C."/>
            <person name="Mueller J."/>
            <person name="Khouri H."/>
            <person name="Gill J."/>
            <person name="Utterback T.R."/>
            <person name="McDonald L.A."/>
            <person name="Feldblyum T.V."/>
            <person name="Smith H.O."/>
            <person name="Venter J.C."/>
            <person name="Nealson K.H."/>
            <person name="Fraser C.M."/>
        </authorList>
    </citation>
    <scope>NUCLEOTIDE SEQUENCE [LARGE SCALE GENOMIC DNA]</scope>
    <source>
        <strain evidence="2">ATCC 700550 / JCM 31522 / CIP 106686 / LMG 19005 / NCIMB 14063 / MR-1</strain>
    </source>
</reference>
<accession>Q0KHM7</accession>
<dbReference type="KEGG" id="son:SO_A0178"/>
<evidence type="ECO:0000313" key="1">
    <source>
        <dbReference type="EMBL" id="ABI26432.1"/>
    </source>
</evidence>
<organism evidence="1 2">
    <name type="scientific">Shewanella oneidensis (strain ATCC 700550 / JCM 31522 / CIP 106686 / LMG 19005 / NCIMB 14063 / MR-1)</name>
    <dbReference type="NCBI Taxonomy" id="211586"/>
    <lineage>
        <taxon>Bacteria</taxon>
        <taxon>Pseudomonadati</taxon>
        <taxon>Pseudomonadota</taxon>
        <taxon>Gammaproteobacteria</taxon>
        <taxon>Alteromonadales</taxon>
        <taxon>Shewanellaceae</taxon>
        <taxon>Shewanella</taxon>
    </lineage>
</organism>
<dbReference type="RefSeq" id="WP_011074458.1">
    <property type="nucleotide sequence ID" value="NC_004349.1"/>
</dbReference>
<dbReference type="BioCyc" id="SONE211586:G1GMP-4455-MONOMER"/>